<dbReference type="PROSITE" id="PS00194">
    <property type="entry name" value="THIOREDOXIN_1"/>
    <property type="match status" value="1"/>
</dbReference>
<evidence type="ECO:0000259" key="5">
    <source>
        <dbReference type="PROSITE" id="PS51352"/>
    </source>
</evidence>
<feature type="active site" description="Nucleophile" evidence="3">
    <location>
        <position position="30"/>
    </location>
</feature>
<feature type="disulfide bond" description="Redox-active" evidence="4">
    <location>
        <begin position="30"/>
        <end position="33"/>
    </location>
</feature>
<keyword evidence="7" id="KW-1185">Reference proteome</keyword>
<dbReference type="InterPro" id="IPR005746">
    <property type="entry name" value="Thioredoxin"/>
</dbReference>
<dbReference type="SUPFAM" id="SSF52833">
    <property type="entry name" value="Thioredoxin-like"/>
    <property type="match status" value="1"/>
</dbReference>
<comment type="caution">
    <text evidence="6">The sequence shown here is derived from an EMBL/GenBank/DDBJ whole genome shotgun (WGS) entry which is preliminary data.</text>
</comment>
<dbReference type="Proteomes" id="UP000749646">
    <property type="component" value="Unassembled WGS sequence"/>
</dbReference>
<protein>
    <recommendedName>
        <fullName evidence="2">Thioredoxin</fullName>
    </recommendedName>
</protein>
<dbReference type="PIRSF" id="PIRSF000077">
    <property type="entry name" value="Thioredoxin"/>
    <property type="match status" value="1"/>
</dbReference>
<keyword evidence="4" id="KW-0676">Redox-active center</keyword>
<evidence type="ECO:0000313" key="7">
    <source>
        <dbReference type="Proteomes" id="UP000749646"/>
    </source>
</evidence>
<dbReference type="PROSITE" id="PS51352">
    <property type="entry name" value="THIOREDOXIN_2"/>
    <property type="match status" value="1"/>
</dbReference>
<proteinExistence type="inferred from homology"/>
<dbReference type="Pfam" id="PF00085">
    <property type="entry name" value="Thioredoxin"/>
    <property type="match status" value="1"/>
</dbReference>
<evidence type="ECO:0000256" key="2">
    <source>
        <dbReference type="PIRNR" id="PIRNR000077"/>
    </source>
</evidence>
<organism evidence="6 7">
    <name type="scientific">Modicella reniformis</name>
    <dbReference type="NCBI Taxonomy" id="1440133"/>
    <lineage>
        <taxon>Eukaryota</taxon>
        <taxon>Fungi</taxon>
        <taxon>Fungi incertae sedis</taxon>
        <taxon>Mucoromycota</taxon>
        <taxon>Mortierellomycotina</taxon>
        <taxon>Mortierellomycetes</taxon>
        <taxon>Mortierellales</taxon>
        <taxon>Mortierellaceae</taxon>
        <taxon>Modicella</taxon>
    </lineage>
</organism>
<gene>
    <name evidence="6" type="ORF">BGZ65_004542</name>
</gene>
<dbReference type="EMBL" id="JAAAHW010006889">
    <property type="protein sequence ID" value="KAF9953644.1"/>
    <property type="molecule type" value="Genomic_DNA"/>
</dbReference>
<name>A0A9P6IZ05_9FUNG</name>
<evidence type="ECO:0000256" key="3">
    <source>
        <dbReference type="PIRSR" id="PIRSR000077-1"/>
    </source>
</evidence>
<feature type="domain" description="Thioredoxin" evidence="5">
    <location>
        <begin position="1"/>
        <end position="104"/>
    </location>
</feature>
<dbReference type="FunFam" id="3.40.30.10:FF:000245">
    <property type="entry name" value="Thioredoxin"/>
    <property type="match status" value="1"/>
</dbReference>
<dbReference type="AlphaFoldDB" id="A0A9P6IZ05"/>
<dbReference type="OrthoDB" id="2121326at2759"/>
<dbReference type="CDD" id="cd02947">
    <property type="entry name" value="TRX_family"/>
    <property type="match status" value="1"/>
</dbReference>
<evidence type="ECO:0000256" key="4">
    <source>
        <dbReference type="PIRSR" id="PIRSR000077-4"/>
    </source>
</evidence>
<dbReference type="InterPro" id="IPR036249">
    <property type="entry name" value="Thioredoxin-like_sf"/>
</dbReference>
<dbReference type="InterPro" id="IPR013766">
    <property type="entry name" value="Thioredoxin_domain"/>
</dbReference>
<feature type="site" description="Contributes to redox potential value" evidence="3">
    <location>
        <position position="31"/>
    </location>
</feature>
<dbReference type="InterPro" id="IPR017937">
    <property type="entry name" value="Thioredoxin_CS"/>
</dbReference>
<dbReference type="PANTHER" id="PTHR46115">
    <property type="entry name" value="THIOREDOXIN-LIKE PROTEIN 1"/>
    <property type="match status" value="1"/>
</dbReference>
<reference evidence="6" key="1">
    <citation type="journal article" date="2020" name="Fungal Divers.">
        <title>Resolving the Mortierellaceae phylogeny through synthesis of multi-gene phylogenetics and phylogenomics.</title>
        <authorList>
            <person name="Vandepol N."/>
            <person name="Liber J."/>
            <person name="Desiro A."/>
            <person name="Na H."/>
            <person name="Kennedy M."/>
            <person name="Barry K."/>
            <person name="Grigoriev I.V."/>
            <person name="Miller A.N."/>
            <person name="O'Donnell K."/>
            <person name="Stajich J.E."/>
            <person name="Bonito G."/>
        </authorList>
    </citation>
    <scope>NUCLEOTIDE SEQUENCE</scope>
    <source>
        <strain evidence="6">MES-2147</strain>
    </source>
</reference>
<comment type="similarity">
    <text evidence="2">Belongs to the thioredoxin family.</text>
</comment>
<evidence type="ECO:0000256" key="1">
    <source>
        <dbReference type="ARBA" id="ARBA00023157"/>
    </source>
</evidence>
<keyword evidence="1 4" id="KW-1015">Disulfide bond</keyword>
<evidence type="ECO:0000313" key="6">
    <source>
        <dbReference type="EMBL" id="KAF9953644.1"/>
    </source>
</evidence>
<dbReference type="GO" id="GO:0015035">
    <property type="term" value="F:protein-disulfide reductase activity"/>
    <property type="evidence" value="ECO:0007669"/>
    <property type="project" value="InterPro"/>
</dbReference>
<feature type="site" description="Deprotonates C-terminal active site Cys" evidence="3">
    <location>
        <position position="24"/>
    </location>
</feature>
<sequence length="106" mass="11842">MVRELQSTQEFTDLIATGKKVIVDYHATWCGPCKMIAPKYIKHDEDYPDIEFVKVDIDKLVDVSATASITAMPTFQTFHNGEKLGEVKGANPEKLENLIKNLVAST</sequence>
<dbReference type="PRINTS" id="PR00421">
    <property type="entry name" value="THIOREDOXIN"/>
</dbReference>
<dbReference type="Gene3D" id="3.40.30.10">
    <property type="entry name" value="Glutaredoxin"/>
    <property type="match status" value="1"/>
</dbReference>
<feature type="site" description="Contributes to redox potential value" evidence="3">
    <location>
        <position position="32"/>
    </location>
</feature>
<feature type="active site" description="Nucleophile" evidence="3">
    <location>
        <position position="33"/>
    </location>
</feature>
<accession>A0A9P6IZ05</accession>